<accession>A0ABX9XN33</accession>
<gene>
    <name evidence="1" type="ORF">EF096_01680</name>
</gene>
<name>A0ABX9XN33_9PSED</name>
<sequence>MRTKKDILDEMTHAELISWVRRQFFHRLPKRSEILYHRWEFQSAKLAEDYRKELDRMKDFSFAKRDELARQCNATNCTTEKLRLLNQMQPYHDTYNEHLKRYKALDRRQEKVDQLYEQIDVEQAKEQAKIELSREA</sequence>
<evidence type="ECO:0000313" key="2">
    <source>
        <dbReference type="Proteomes" id="UP000275199"/>
    </source>
</evidence>
<keyword evidence="2" id="KW-1185">Reference proteome</keyword>
<comment type="caution">
    <text evidence="1">The sequence shown here is derived from an EMBL/GenBank/DDBJ whole genome shotgun (WGS) entry which is preliminary data.</text>
</comment>
<dbReference type="EMBL" id="RKKU01000001">
    <property type="protein sequence ID" value="ROZ88426.1"/>
    <property type="molecule type" value="Genomic_DNA"/>
</dbReference>
<organism evidence="1 2">
    <name type="scientific">Pseudomonas neustonica</name>
    <dbReference type="NCBI Taxonomy" id="2487346"/>
    <lineage>
        <taxon>Bacteria</taxon>
        <taxon>Pseudomonadati</taxon>
        <taxon>Pseudomonadota</taxon>
        <taxon>Gammaproteobacteria</taxon>
        <taxon>Pseudomonadales</taxon>
        <taxon>Pseudomonadaceae</taxon>
        <taxon>Pseudomonas</taxon>
    </lineage>
</organism>
<evidence type="ECO:0000313" key="1">
    <source>
        <dbReference type="EMBL" id="ROZ88426.1"/>
    </source>
</evidence>
<proteinExistence type="predicted"/>
<dbReference type="Proteomes" id="UP000275199">
    <property type="component" value="Unassembled WGS sequence"/>
</dbReference>
<protein>
    <submittedName>
        <fullName evidence="1">Uncharacterized protein</fullName>
    </submittedName>
</protein>
<reference evidence="1 2" key="1">
    <citation type="submission" date="2018-11" db="EMBL/GenBank/DDBJ databases">
        <authorList>
            <person name="Jang G.I."/>
            <person name="Hwang C.Y."/>
        </authorList>
    </citation>
    <scope>NUCLEOTIDE SEQUENCE [LARGE SCALE GENOMIC DNA]</scope>
    <source>
        <strain evidence="1 2">SSM26</strain>
    </source>
</reference>
<dbReference type="RefSeq" id="WP_123887864.1">
    <property type="nucleotide sequence ID" value="NZ_RKKU01000001.1"/>
</dbReference>